<dbReference type="Proteomes" id="UP000239861">
    <property type="component" value="Unassembled WGS sequence"/>
</dbReference>
<dbReference type="GO" id="GO:0005886">
    <property type="term" value="C:plasma membrane"/>
    <property type="evidence" value="ECO:0007669"/>
    <property type="project" value="UniProtKB-SubCell"/>
</dbReference>
<feature type="transmembrane region" description="Helical" evidence="9">
    <location>
        <begin position="394"/>
        <end position="415"/>
    </location>
</feature>
<feature type="transmembrane region" description="Helical" evidence="9">
    <location>
        <begin position="538"/>
        <end position="560"/>
    </location>
</feature>
<keyword evidence="4" id="KW-1003">Cell membrane</keyword>
<dbReference type="SUPFAM" id="SSF82714">
    <property type="entry name" value="Multidrug efflux transporter AcrB TolC docking domain, DN and DC subdomains"/>
    <property type="match status" value="2"/>
</dbReference>
<proteinExistence type="inferred from homology"/>
<dbReference type="Gene3D" id="3.30.70.1440">
    <property type="entry name" value="Multidrug efflux transporter AcrB pore domain"/>
    <property type="match status" value="1"/>
</dbReference>
<feature type="transmembrane region" description="Helical" evidence="9">
    <location>
        <begin position="342"/>
        <end position="361"/>
    </location>
</feature>
<evidence type="ECO:0000313" key="11">
    <source>
        <dbReference type="Proteomes" id="UP000239861"/>
    </source>
</evidence>
<keyword evidence="6 9" id="KW-0812">Transmembrane</keyword>
<evidence type="ECO:0000256" key="1">
    <source>
        <dbReference type="ARBA" id="ARBA00004429"/>
    </source>
</evidence>
<evidence type="ECO:0000313" key="10">
    <source>
        <dbReference type="EMBL" id="PPK60722.1"/>
    </source>
</evidence>
<feature type="transmembrane region" description="Helical" evidence="9">
    <location>
        <begin position="12"/>
        <end position="31"/>
    </location>
</feature>
<dbReference type="PRINTS" id="PR00702">
    <property type="entry name" value="ACRIFLAVINRP"/>
</dbReference>
<dbReference type="GO" id="GO:0015562">
    <property type="term" value="F:efflux transmembrane transporter activity"/>
    <property type="evidence" value="ECO:0007669"/>
    <property type="project" value="InterPro"/>
</dbReference>
<dbReference type="RefSeq" id="WP_104412380.1">
    <property type="nucleotide sequence ID" value="NZ_PTIW01000017.1"/>
</dbReference>
<dbReference type="Gene3D" id="3.30.2090.10">
    <property type="entry name" value="Multidrug efflux transporter AcrB TolC docking domain, DN and DC subdomains"/>
    <property type="match status" value="2"/>
</dbReference>
<dbReference type="SUPFAM" id="SSF82866">
    <property type="entry name" value="Multidrug efflux transporter AcrB transmembrane domain"/>
    <property type="match status" value="2"/>
</dbReference>
<gene>
    <name evidence="10" type="ORF">B0F89_11737</name>
</gene>
<dbReference type="InterPro" id="IPR004764">
    <property type="entry name" value="MdtF-like"/>
</dbReference>
<dbReference type="InterPro" id="IPR027463">
    <property type="entry name" value="AcrB_DN_DC_subdom"/>
</dbReference>
<name>A0AB36ZVX0_9BACT</name>
<dbReference type="PANTHER" id="PTHR32063">
    <property type="match status" value="1"/>
</dbReference>
<keyword evidence="8 9" id="KW-0472">Membrane</keyword>
<dbReference type="Gene3D" id="3.30.70.1320">
    <property type="entry name" value="Multidrug efflux transporter AcrB pore domain like"/>
    <property type="match status" value="1"/>
</dbReference>
<feature type="transmembrane region" description="Helical" evidence="9">
    <location>
        <begin position="935"/>
        <end position="956"/>
    </location>
</feature>
<dbReference type="PANTHER" id="PTHR32063:SF11">
    <property type="entry name" value="CATION OR DRUG EFFLUX SYSTEM PROTEIN"/>
    <property type="match status" value="1"/>
</dbReference>
<dbReference type="Pfam" id="PF00873">
    <property type="entry name" value="ACR_tran"/>
    <property type="match status" value="1"/>
</dbReference>
<dbReference type="Gene3D" id="1.20.1640.10">
    <property type="entry name" value="Multidrug efflux transporter AcrB transmembrane domain"/>
    <property type="match status" value="2"/>
</dbReference>
<evidence type="ECO:0000256" key="3">
    <source>
        <dbReference type="ARBA" id="ARBA00022448"/>
    </source>
</evidence>
<dbReference type="Gene3D" id="3.30.70.1430">
    <property type="entry name" value="Multidrug efflux transporter AcrB pore domain"/>
    <property type="match status" value="2"/>
</dbReference>
<organism evidence="10 11">
    <name type="scientific">Malaciobacter marinus</name>
    <dbReference type="NCBI Taxonomy" id="505249"/>
    <lineage>
        <taxon>Bacteria</taxon>
        <taxon>Pseudomonadati</taxon>
        <taxon>Campylobacterota</taxon>
        <taxon>Epsilonproteobacteria</taxon>
        <taxon>Campylobacterales</taxon>
        <taxon>Arcobacteraceae</taxon>
        <taxon>Malaciobacter</taxon>
    </lineage>
</organism>
<comment type="similarity">
    <text evidence="2">Belongs to the resistance-nodulation-cell division (RND) (TC 2.A.6) family.</text>
</comment>
<feature type="transmembrane region" description="Helical" evidence="9">
    <location>
        <begin position="368"/>
        <end position="388"/>
    </location>
</feature>
<keyword evidence="5" id="KW-0997">Cell inner membrane</keyword>
<comment type="subcellular location">
    <subcellularLocation>
        <location evidence="1">Cell inner membrane</location>
        <topology evidence="1">Multi-pass membrane protein</topology>
    </subcellularLocation>
</comment>
<evidence type="ECO:0000256" key="9">
    <source>
        <dbReference type="SAM" id="Phobius"/>
    </source>
</evidence>
<evidence type="ECO:0000256" key="6">
    <source>
        <dbReference type="ARBA" id="ARBA00022692"/>
    </source>
</evidence>
<dbReference type="NCBIfam" id="TIGR00915">
    <property type="entry name" value="2A0602"/>
    <property type="match status" value="1"/>
</dbReference>
<comment type="caution">
    <text evidence="10">The sequence shown here is derived from an EMBL/GenBank/DDBJ whole genome shotgun (WGS) entry which is preliminary data.</text>
</comment>
<dbReference type="SUPFAM" id="SSF82693">
    <property type="entry name" value="Multidrug efflux transporter AcrB pore domain, PN1, PN2, PC1 and PC2 subdomains"/>
    <property type="match status" value="4"/>
</dbReference>
<feature type="transmembrane region" description="Helical" evidence="9">
    <location>
        <begin position="1009"/>
        <end position="1035"/>
    </location>
</feature>
<dbReference type="NCBIfam" id="NF000282">
    <property type="entry name" value="RND_permease_1"/>
    <property type="match status" value="1"/>
</dbReference>
<feature type="transmembrane region" description="Helical" evidence="9">
    <location>
        <begin position="441"/>
        <end position="465"/>
    </location>
</feature>
<dbReference type="FunFam" id="1.20.1640.10:FF:000001">
    <property type="entry name" value="Efflux pump membrane transporter"/>
    <property type="match status" value="1"/>
</dbReference>
<feature type="transmembrane region" description="Helical" evidence="9">
    <location>
        <begin position="908"/>
        <end position="929"/>
    </location>
</feature>
<dbReference type="AlphaFoldDB" id="A0AB36ZVX0"/>
<keyword evidence="7 9" id="KW-1133">Transmembrane helix</keyword>
<sequence>MFSIFFINRPIFAKVISIFIVIIGVIALYLLPIAQFPQITPPTIQVSATYTGGSAQVVETSVTTPIEEQLNGIEGMIYMDSTSSSDGNSTINLYFESGYDLDVAAIDVQNRVSLATPILPDSVKQIGVTTKKKSTSMVQILTVESTNPQHDALFLSNFASINIAEELKRIDGVGDVQNLGERKYSMRIWINPDKLSNLNLSINEIIAAIKEQNTQAALGSIGSSPNSSSNKFQYTLTSKTKLESAKEFEDIIIKQNSDGSKVRIKDIARVELGAENYSWSARLNNQATALLGIYQLPGANALEVAQEVAKKIDELKQRFPDGVEVNQTYDTTKFVEISIKEVIVTLFEALLLVLFVVYFFLQSFRTTIIPAIAIPVSLIGTFALLLAMDFSINTLTLFGLILAIGIVVDDAIIVVENVESNLEKNPDLSVKEATKIAMKEVFAPVISTTLVLLAVFVPVTFIPGISGALYQQFATTIAFAVIISSINALTLSPALCATLLKRKQKNSQNEEKKSFIFEKFDNALENFKKLYKKILEKIIKYWQIAALIYILLLGATYFAFKSLPTGFIPNEDQGTLVASVSLQAGTTLNKTEDATEKIVELIKETQGIKDVISVAGFNLINGALDSSSATIFLVLEDWEQRTTKDTSIDAITNIVNQKANEQIKTASVRVFNMPSIPGLSAVGGFEVKLQNLQSMNIKDFEQRANEFIKKLNEDDSIMMAYTSFNSNYPQYYIDINRDKVATLDLKLNDVFSVLQTYLGSLYVNDFNKYGKTYRVFLQADQDFRAEKNSINNFFVKSTKGDIVPLSAIVEIKRTSGVSTITHFNSYQSIAINGVHNIKGGYSSGDALNAIEQIAKETLGSEVGYEFAGMSLQEKEAGNAAMYIFLLSILMVFLFLSAQYESWMMPFMIMLPIPTVMFGALGANMLAGLLNNTYTQIGLVLLIGMSSKNAILIVEFAKDLREQGQSIVEAAINASLLRLRAILMTIFSFLLGILPLVFASGAGAVSRQSLGTAVFGGMVMSTFLTLLLTPVLFVVLQRLREKKGKINE</sequence>
<feature type="transmembrane region" description="Helical" evidence="9">
    <location>
        <begin position="879"/>
        <end position="896"/>
    </location>
</feature>
<evidence type="ECO:0000256" key="7">
    <source>
        <dbReference type="ARBA" id="ARBA00022989"/>
    </source>
</evidence>
<reference evidence="10 11" key="1">
    <citation type="submission" date="2018-02" db="EMBL/GenBank/DDBJ databases">
        <title>Subsurface microbial communities from deep shales in Ohio and West Virginia, USA.</title>
        <authorList>
            <person name="Wrighton K."/>
        </authorList>
    </citation>
    <scope>NUCLEOTIDE SEQUENCE [LARGE SCALE GENOMIC DNA]</scope>
    <source>
        <strain evidence="10 11">MARC-MIP3H16</strain>
    </source>
</reference>
<dbReference type="InterPro" id="IPR001036">
    <property type="entry name" value="Acrflvin-R"/>
</dbReference>
<dbReference type="GO" id="GO:0009636">
    <property type="term" value="P:response to toxic substance"/>
    <property type="evidence" value="ECO:0007669"/>
    <property type="project" value="UniProtKB-ARBA"/>
</dbReference>
<evidence type="ECO:0000256" key="2">
    <source>
        <dbReference type="ARBA" id="ARBA00010942"/>
    </source>
</evidence>
<keyword evidence="3" id="KW-0813">Transport</keyword>
<dbReference type="FunFam" id="3.30.70.1430:FF:000001">
    <property type="entry name" value="Efflux pump membrane transporter"/>
    <property type="match status" value="1"/>
</dbReference>
<dbReference type="EMBL" id="PTIW01000017">
    <property type="protein sequence ID" value="PPK60722.1"/>
    <property type="molecule type" value="Genomic_DNA"/>
</dbReference>
<dbReference type="GO" id="GO:0042910">
    <property type="term" value="F:xenobiotic transmembrane transporter activity"/>
    <property type="evidence" value="ECO:0007669"/>
    <property type="project" value="TreeGrafter"/>
</dbReference>
<accession>A0AB36ZVX0</accession>
<protein>
    <submittedName>
        <fullName evidence="10">HAE1 family hydrophobic/amphiphilic exporter-1/multidrug efflux pump</fullName>
    </submittedName>
</protein>
<feature type="transmembrane region" description="Helical" evidence="9">
    <location>
        <begin position="976"/>
        <end position="997"/>
    </location>
</feature>
<evidence type="ECO:0000256" key="8">
    <source>
        <dbReference type="ARBA" id="ARBA00023136"/>
    </source>
</evidence>
<evidence type="ECO:0000256" key="5">
    <source>
        <dbReference type="ARBA" id="ARBA00022519"/>
    </source>
</evidence>
<feature type="transmembrane region" description="Helical" evidence="9">
    <location>
        <begin position="477"/>
        <end position="500"/>
    </location>
</feature>
<evidence type="ECO:0000256" key="4">
    <source>
        <dbReference type="ARBA" id="ARBA00022475"/>
    </source>
</evidence>